<accession>A0AAD4BFY6</accession>
<feature type="region of interest" description="Disordered" evidence="1">
    <location>
        <begin position="113"/>
        <end position="142"/>
    </location>
</feature>
<proteinExistence type="predicted"/>
<organism evidence="2 3">
    <name type="scientific">Boletus edulis BED1</name>
    <dbReference type="NCBI Taxonomy" id="1328754"/>
    <lineage>
        <taxon>Eukaryota</taxon>
        <taxon>Fungi</taxon>
        <taxon>Dikarya</taxon>
        <taxon>Basidiomycota</taxon>
        <taxon>Agaricomycotina</taxon>
        <taxon>Agaricomycetes</taxon>
        <taxon>Agaricomycetidae</taxon>
        <taxon>Boletales</taxon>
        <taxon>Boletineae</taxon>
        <taxon>Boletaceae</taxon>
        <taxon>Boletoideae</taxon>
        <taxon>Boletus</taxon>
    </lineage>
</organism>
<evidence type="ECO:0000313" key="2">
    <source>
        <dbReference type="EMBL" id="KAF8425815.1"/>
    </source>
</evidence>
<evidence type="ECO:0000256" key="1">
    <source>
        <dbReference type="SAM" id="MobiDB-lite"/>
    </source>
</evidence>
<gene>
    <name evidence="2" type="ORF">L210DRAFT_986542</name>
</gene>
<protein>
    <submittedName>
        <fullName evidence="2">Uncharacterized protein</fullName>
    </submittedName>
</protein>
<evidence type="ECO:0000313" key="3">
    <source>
        <dbReference type="Proteomes" id="UP001194468"/>
    </source>
</evidence>
<reference evidence="2" key="1">
    <citation type="submission" date="2019-10" db="EMBL/GenBank/DDBJ databases">
        <authorList>
            <consortium name="DOE Joint Genome Institute"/>
            <person name="Kuo A."/>
            <person name="Miyauchi S."/>
            <person name="Kiss E."/>
            <person name="Drula E."/>
            <person name="Kohler A."/>
            <person name="Sanchez-Garcia M."/>
            <person name="Andreopoulos B."/>
            <person name="Barry K.W."/>
            <person name="Bonito G."/>
            <person name="Buee M."/>
            <person name="Carver A."/>
            <person name="Chen C."/>
            <person name="Cichocki N."/>
            <person name="Clum A."/>
            <person name="Culley D."/>
            <person name="Crous P.W."/>
            <person name="Fauchery L."/>
            <person name="Girlanda M."/>
            <person name="Hayes R."/>
            <person name="Keri Z."/>
            <person name="LaButti K."/>
            <person name="Lipzen A."/>
            <person name="Lombard V."/>
            <person name="Magnuson J."/>
            <person name="Maillard F."/>
            <person name="Morin E."/>
            <person name="Murat C."/>
            <person name="Nolan M."/>
            <person name="Ohm R."/>
            <person name="Pangilinan J."/>
            <person name="Pereira M."/>
            <person name="Perotto S."/>
            <person name="Peter M."/>
            <person name="Riley R."/>
            <person name="Sitrit Y."/>
            <person name="Stielow B."/>
            <person name="Szollosi G."/>
            <person name="Zifcakova L."/>
            <person name="Stursova M."/>
            <person name="Spatafora J.W."/>
            <person name="Tedersoo L."/>
            <person name="Vaario L.-M."/>
            <person name="Yamada A."/>
            <person name="Yan M."/>
            <person name="Wang P."/>
            <person name="Xu J."/>
            <person name="Bruns T."/>
            <person name="Baldrian P."/>
            <person name="Vilgalys R."/>
            <person name="Henrissat B."/>
            <person name="Grigoriev I.V."/>
            <person name="Hibbett D."/>
            <person name="Nagy L.G."/>
            <person name="Martin F.M."/>
        </authorList>
    </citation>
    <scope>NUCLEOTIDE SEQUENCE</scope>
    <source>
        <strain evidence="2">BED1</strain>
    </source>
</reference>
<comment type="caution">
    <text evidence="2">The sequence shown here is derived from an EMBL/GenBank/DDBJ whole genome shotgun (WGS) entry which is preliminary data.</text>
</comment>
<sequence length="231" mass="25143">MFDAPSSTSSRTACRKTSPISLAPLTRDSNAYARPPSAAPLASLESYNLLLEEFKLHAPGAIIPPRSFAPRLLLAAYFSTTKCRHLDGRPTTPVAFPNYGTGATSLRCFADCPTSPEERRQAPAMPTDPSSSASHEHPRLPHPWRCPNAIRRALLARINGGTASLKHTPASTSSSAIATKNQAGNGLWTKRIPDPRFIADGAFESVRKRGGSDDAHDESKQQYRSIIRNYY</sequence>
<reference evidence="2" key="2">
    <citation type="journal article" date="2020" name="Nat. Commun.">
        <title>Large-scale genome sequencing of mycorrhizal fungi provides insights into the early evolution of symbiotic traits.</title>
        <authorList>
            <person name="Miyauchi S."/>
            <person name="Kiss E."/>
            <person name="Kuo A."/>
            <person name="Drula E."/>
            <person name="Kohler A."/>
            <person name="Sanchez-Garcia M."/>
            <person name="Morin E."/>
            <person name="Andreopoulos B."/>
            <person name="Barry K.W."/>
            <person name="Bonito G."/>
            <person name="Buee M."/>
            <person name="Carver A."/>
            <person name="Chen C."/>
            <person name="Cichocki N."/>
            <person name="Clum A."/>
            <person name="Culley D."/>
            <person name="Crous P.W."/>
            <person name="Fauchery L."/>
            <person name="Girlanda M."/>
            <person name="Hayes R.D."/>
            <person name="Keri Z."/>
            <person name="LaButti K."/>
            <person name="Lipzen A."/>
            <person name="Lombard V."/>
            <person name="Magnuson J."/>
            <person name="Maillard F."/>
            <person name="Murat C."/>
            <person name="Nolan M."/>
            <person name="Ohm R.A."/>
            <person name="Pangilinan J."/>
            <person name="Pereira M.F."/>
            <person name="Perotto S."/>
            <person name="Peter M."/>
            <person name="Pfister S."/>
            <person name="Riley R."/>
            <person name="Sitrit Y."/>
            <person name="Stielow J.B."/>
            <person name="Szollosi G."/>
            <person name="Zifcakova L."/>
            <person name="Stursova M."/>
            <person name="Spatafora J.W."/>
            <person name="Tedersoo L."/>
            <person name="Vaario L.M."/>
            <person name="Yamada A."/>
            <person name="Yan M."/>
            <person name="Wang P."/>
            <person name="Xu J."/>
            <person name="Bruns T."/>
            <person name="Baldrian P."/>
            <person name="Vilgalys R."/>
            <person name="Dunand C."/>
            <person name="Henrissat B."/>
            <person name="Grigoriev I.V."/>
            <person name="Hibbett D."/>
            <person name="Nagy L.G."/>
            <person name="Martin F.M."/>
        </authorList>
    </citation>
    <scope>NUCLEOTIDE SEQUENCE</scope>
    <source>
        <strain evidence="2">BED1</strain>
    </source>
</reference>
<dbReference type="AlphaFoldDB" id="A0AAD4BFY6"/>
<dbReference type="Proteomes" id="UP001194468">
    <property type="component" value="Unassembled WGS sequence"/>
</dbReference>
<keyword evidence="3" id="KW-1185">Reference proteome</keyword>
<dbReference type="EMBL" id="WHUW01000091">
    <property type="protein sequence ID" value="KAF8425815.1"/>
    <property type="molecule type" value="Genomic_DNA"/>
</dbReference>
<name>A0AAD4BFY6_BOLED</name>